<accession>A0A507C7S0</accession>
<dbReference type="GO" id="GO:0006606">
    <property type="term" value="P:protein import into nucleus"/>
    <property type="evidence" value="ECO:0007669"/>
    <property type="project" value="TreeGrafter"/>
</dbReference>
<dbReference type="Pfam" id="PF08506">
    <property type="entry name" value="Cse1"/>
    <property type="match status" value="1"/>
</dbReference>
<feature type="region of interest" description="Disordered" evidence="7">
    <location>
        <begin position="1009"/>
        <end position="1045"/>
    </location>
</feature>
<dbReference type="GO" id="GO:0005829">
    <property type="term" value="C:cytosol"/>
    <property type="evidence" value="ECO:0007669"/>
    <property type="project" value="TreeGrafter"/>
</dbReference>
<keyword evidence="5" id="KW-0653">Protein transport</keyword>
<dbReference type="AlphaFoldDB" id="A0A507C7S0"/>
<dbReference type="GeneID" id="42004766"/>
<comment type="subcellular location">
    <subcellularLocation>
        <location evidence="2">Cytoplasm</location>
    </subcellularLocation>
    <subcellularLocation>
        <location evidence="1">Nucleus</location>
    </subcellularLocation>
</comment>
<dbReference type="Gene3D" id="1.25.10.10">
    <property type="entry name" value="Leucine-rich Repeat Variant"/>
    <property type="match status" value="1"/>
</dbReference>
<feature type="domain" description="Importin N-terminal" evidence="8">
    <location>
        <begin position="12"/>
        <end position="86"/>
    </location>
</feature>
<dbReference type="STRING" id="1806994.A0A507C7S0"/>
<evidence type="ECO:0000256" key="1">
    <source>
        <dbReference type="ARBA" id="ARBA00004123"/>
    </source>
</evidence>
<dbReference type="InterPro" id="IPR011989">
    <property type="entry name" value="ARM-like"/>
</dbReference>
<keyword evidence="4" id="KW-0963">Cytoplasm</keyword>
<evidence type="ECO:0000256" key="7">
    <source>
        <dbReference type="SAM" id="MobiDB-lite"/>
    </source>
</evidence>
<keyword evidence="3" id="KW-0813">Transport</keyword>
<gene>
    <name evidence="9" type="ORF">SmJEL517_g03541</name>
</gene>
<feature type="compositionally biased region" description="Low complexity" evidence="7">
    <location>
        <begin position="1020"/>
        <end position="1032"/>
    </location>
</feature>
<dbReference type="PANTHER" id="PTHR10997:SF18">
    <property type="entry name" value="D-IMPORTIN 7_RANBP7"/>
    <property type="match status" value="1"/>
</dbReference>
<organism evidence="9 10">
    <name type="scientific">Synchytrium microbalum</name>
    <dbReference type="NCBI Taxonomy" id="1806994"/>
    <lineage>
        <taxon>Eukaryota</taxon>
        <taxon>Fungi</taxon>
        <taxon>Fungi incertae sedis</taxon>
        <taxon>Chytridiomycota</taxon>
        <taxon>Chytridiomycota incertae sedis</taxon>
        <taxon>Chytridiomycetes</taxon>
        <taxon>Synchytriales</taxon>
        <taxon>Synchytriaceae</taxon>
        <taxon>Synchytrium</taxon>
    </lineage>
</organism>
<dbReference type="GO" id="GO:0005635">
    <property type="term" value="C:nuclear envelope"/>
    <property type="evidence" value="ECO:0007669"/>
    <property type="project" value="TreeGrafter"/>
</dbReference>
<evidence type="ECO:0000313" key="10">
    <source>
        <dbReference type="Proteomes" id="UP000319731"/>
    </source>
</evidence>
<evidence type="ECO:0000313" key="9">
    <source>
        <dbReference type="EMBL" id="TPX33573.1"/>
    </source>
</evidence>
<keyword evidence="10" id="KW-1185">Reference proteome</keyword>
<evidence type="ECO:0000256" key="5">
    <source>
        <dbReference type="ARBA" id="ARBA00022927"/>
    </source>
</evidence>
<protein>
    <recommendedName>
        <fullName evidence="8">Importin N-terminal domain-containing protein</fullName>
    </recommendedName>
</protein>
<dbReference type="Pfam" id="PF03810">
    <property type="entry name" value="IBN_N"/>
    <property type="match status" value="1"/>
</dbReference>
<dbReference type="InterPro" id="IPR016024">
    <property type="entry name" value="ARM-type_fold"/>
</dbReference>
<evidence type="ECO:0000256" key="3">
    <source>
        <dbReference type="ARBA" id="ARBA00022448"/>
    </source>
</evidence>
<feature type="compositionally biased region" description="Basic and acidic residues" evidence="7">
    <location>
        <begin position="1009"/>
        <end position="1019"/>
    </location>
</feature>
<proteinExistence type="predicted"/>
<keyword evidence="6" id="KW-0539">Nucleus</keyword>
<dbReference type="SMART" id="SM00913">
    <property type="entry name" value="IBN_N"/>
    <property type="match status" value="1"/>
</dbReference>
<feature type="compositionally biased region" description="Acidic residues" evidence="7">
    <location>
        <begin position="890"/>
        <end position="905"/>
    </location>
</feature>
<dbReference type="InterPro" id="IPR013713">
    <property type="entry name" value="XPO2_central"/>
</dbReference>
<dbReference type="InterPro" id="IPR001494">
    <property type="entry name" value="Importin-beta_N"/>
</dbReference>
<dbReference type="RefSeq" id="XP_031024515.1">
    <property type="nucleotide sequence ID" value="XM_031169469.1"/>
</dbReference>
<dbReference type="EMBL" id="QEAO01000019">
    <property type="protein sequence ID" value="TPX33573.1"/>
    <property type="molecule type" value="Genomic_DNA"/>
</dbReference>
<sequence>MANVGAAYSLFAASFSPDLTNVDGFLSTLLQIIVSPESDATVRQAAAIYFKNQINGRWGRDASEGQLIGPHDTIVVKQNMLQSIVHAPHIIRLQLSTCLASMLGVDYPEKWPEYLPNVDTLLRSNVRETILGGLICLQELVKVYQWKTIEKRGPLSKIIKTTFPTLLAIANPLVAQDTTEAAEMLKIILKIYSMAIQHALPKPLQEVTSLVQWATLFVNTIKKDLSTIQMPADVEVREKHAWWKAKKWAYQCLYRLLSKHGNPNTPAPGGDKNEKAHAAFAKMFMENFAPEIVRAYLQQLQLCISGVWMTNRAKQLIALFFCECVKHKTTWQLMKGSLEPLVISFIFPLLCFSDEDKETWENDPVEYIHKKVDPMEEFRSPVVTAEHLLFTIVKDRFKQTFLPVMAFVNNILVQYNAQPPNARDPRMKDGALSMVARLADQILSKKSSLRGQMEEFLVREVYPEFRSPVPFMRSRACDVIRVFSDLEFQNEENLHTAFQHILNCLQDTELPVRVEAALCLNSFFRHDSIQEAMKPHAQNIMQVLLNLTNEIDMDTLTEVMEQLVQEFATELTPFAVQLTTQLRDTFLRIIGEVYNNADEPEMDESDVDKTMAAMGVLKTMSSLVLAVESSPEIMNELELTCIPVVQYVLEKNVIDLYEEAFEIIDTCTFCSKRISPAMWNVFGLIYKAFKEDACDHIEEMLPSLENFLCYGSLVIAETPQYLTMMYDIAETSVHSESPSDRIRGCQLIESMMLNLRGVLDQYIPKFMGIAIQFLRNPEELDSMALRVHIVEIVLNCTYYNLQITLQCLERENYTVNFFTFWFAHLDDFMRVQDKKLCILALCTILQADPNLIPGPLQTSVSQLVYGIVKVFESYPEALKRRKDLERQYEGDDDDDEEIDDEEEGEGTGNTSTDLSSHPEADDDDVHNEDDEYLEYLAAQARGYRDGDEDSIEDEMEEDVYYFSPLDTVDPYTQFHSWVTTSPNAMQLLSSLPGDLQAKVQKILHTAQEEMQKRANEEAAKAQAEQAARQQLQQGGGGGVANGHAR</sequence>
<dbReference type="SUPFAM" id="SSF48371">
    <property type="entry name" value="ARM repeat"/>
    <property type="match status" value="1"/>
</dbReference>
<feature type="region of interest" description="Disordered" evidence="7">
    <location>
        <begin position="884"/>
        <end position="926"/>
    </location>
</feature>
<dbReference type="OrthoDB" id="760868at2759"/>
<comment type="caution">
    <text evidence="9">The sequence shown here is derived from an EMBL/GenBank/DDBJ whole genome shotgun (WGS) entry which is preliminary data.</text>
</comment>
<evidence type="ECO:0000259" key="8">
    <source>
        <dbReference type="PROSITE" id="PS50166"/>
    </source>
</evidence>
<evidence type="ECO:0000256" key="4">
    <source>
        <dbReference type="ARBA" id="ARBA00022490"/>
    </source>
</evidence>
<feature type="compositionally biased region" description="Gly residues" evidence="7">
    <location>
        <begin position="1033"/>
        <end position="1045"/>
    </location>
</feature>
<dbReference type="GO" id="GO:0031267">
    <property type="term" value="F:small GTPase binding"/>
    <property type="evidence" value="ECO:0007669"/>
    <property type="project" value="InterPro"/>
</dbReference>
<dbReference type="Proteomes" id="UP000319731">
    <property type="component" value="Unassembled WGS sequence"/>
</dbReference>
<dbReference type="PANTHER" id="PTHR10997">
    <property type="entry name" value="IMPORTIN-7, 8, 11"/>
    <property type="match status" value="1"/>
</dbReference>
<evidence type="ECO:0000256" key="6">
    <source>
        <dbReference type="ARBA" id="ARBA00023242"/>
    </source>
</evidence>
<name>A0A507C7S0_9FUNG</name>
<evidence type="ECO:0000256" key="2">
    <source>
        <dbReference type="ARBA" id="ARBA00004496"/>
    </source>
</evidence>
<reference evidence="9 10" key="1">
    <citation type="journal article" date="2019" name="Sci. Rep.">
        <title>Comparative genomics of chytrid fungi reveal insights into the obligate biotrophic and pathogenic lifestyle of Synchytrium endobioticum.</title>
        <authorList>
            <person name="van de Vossenberg B.T.L.H."/>
            <person name="Warris S."/>
            <person name="Nguyen H.D.T."/>
            <person name="van Gent-Pelzer M.P.E."/>
            <person name="Joly D.L."/>
            <person name="van de Geest H.C."/>
            <person name="Bonants P.J.M."/>
            <person name="Smith D.S."/>
            <person name="Levesque C.A."/>
            <person name="van der Lee T.A.J."/>
        </authorList>
    </citation>
    <scope>NUCLEOTIDE SEQUENCE [LARGE SCALE GENOMIC DNA]</scope>
    <source>
        <strain evidence="9 10">JEL517</strain>
    </source>
</reference>
<dbReference type="PROSITE" id="PS50166">
    <property type="entry name" value="IMPORTIN_B_NT"/>
    <property type="match status" value="1"/>
</dbReference>
<dbReference type="FunFam" id="1.25.10.10:FF:000244">
    <property type="entry name" value="Nonsense-mediated mRNA decay protein"/>
    <property type="match status" value="1"/>
</dbReference>